<protein>
    <submittedName>
        <fullName evidence="2">Alpha/beta fold hydrolase</fullName>
    </submittedName>
</protein>
<keyword evidence="2" id="KW-0378">Hydrolase</keyword>
<sequence length="318" mass="34786">MALIIRKKAPHSRVGRFRSITARRAYTEAYDDAFSALPAPSSTHDIPTTFGTVRAYSWSALNPSSRAPVILLPGRAAATPMWYENIPELVKNRPVIALDMLGDAGMSQQRMPFRSTRDHGTWLREVQTRLAPGGAHVVGHSFGGSTAAAFARAHPEIVTSLTLLEPVLTVAFPPLRMMLWTTLFSLPVLPQAWRATALARVGGSDDEDAGALGRMISLGVEEFRATLPVPRPMSTNQLARLTMPVYVGLAEHHSLAGRPSTAQRARAALPNSEVTIWSGTTHSLPMQVPVQLAQVLDDFWTHAEEHDRRPADNSQPNR</sequence>
<proteinExistence type="predicted"/>
<dbReference type="InterPro" id="IPR050266">
    <property type="entry name" value="AB_hydrolase_sf"/>
</dbReference>
<dbReference type="Pfam" id="PF00561">
    <property type="entry name" value="Abhydrolase_1"/>
    <property type="match status" value="1"/>
</dbReference>
<dbReference type="InterPro" id="IPR000073">
    <property type="entry name" value="AB_hydrolase_1"/>
</dbReference>
<name>A0ABX6YL06_9MICO</name>
<evidence type="ECO:0000313" key="2">
    <source>
        <dbReference type="EMBL" id="QPZ39432.1"/>
    </source>
</evidence>
<dbReference type="EMBL" id="CP061169">
    <property type="protein sequence ID" value="QPZ39432.1"/>
    <property type="molecule type" value="Genomic_DNA"/>
</dbReference>
<gene>
    <name evidence="2" type="ORF">HCR76_05060</name>
</gene>
<dbReference type="RefSeq" id="WP_166988821.1">
    <property type="nucleotide sequence ID" value="NZ_CP061169.1"/>
</dbReference>
<evidence type="ECO:0000259" key="1">
    <source>
        <dbReference type="Pfam" id="PF00561"/>
    </source>
</evidence>
<organism evidence="2 3">
    <name type="scientific">Paramicrobacterium chengjingii</name>
    <dbReference type="NCBI Taxonomy" id="2769067"/>
    <lineage>
        <taxon>Bacteria</taxon>
        <taxon>Bacillati</taxon>
        <taxon>Actinomycetota</taxon>
        <taxon>Actinomycetes</taxon>
        <taxon>Micrococcales</taxon>
        <taxon>Microbacteriaceae</taxon>
        <taxon>Paramicrobacterium</taxon>
    </lineage>
</organism>
<keyword evidence="3" id="KW-1185">Reference proteome</keyword>
<dbReference type="InterPro" id="IPR029058">
    <property type="entry name" value="AB_hydrolase_fold"/>
</dbReference>
<evidence type="ECO:0000313" key="3">
    <source>
        <dbReference type="Proteomes" id="UP000662814"/>
    </source>
</evidence>
<reference evidence="2 3" key="1">
    <citation type="submission" date="2020-12" db="EMBL/GenBank/DDBJ databases">
        <title>Microbacterium sp. HY060.</title>
        <authorList>
            <person name="Zhou J."/>
        </authorList>
    </citation>
    <scope>NUCLEOTIDE SEQUENCE [LARGE SCALE GENOMIC DNA]</scope>
    <source>
        <strain evidence="2 3">HY60</strain>
    </source>
</reference>
<dbReference type="Proteomes" id="UP000662814">
    <property type="component" value="Chromosome"/>
</dbReference>
<dbReference type="SUPFAM" id="SSF53474">
    <property type="entry name" value="alpha/beta-Hydrolases"/>
    <property type="match status" value="1"/>
</dbReference>
<dbReference type="Gene3D" id="3.40.50.1820">
    <property type="entry name" value="alpha/beta hydrolase"/>
    <property type="match status" value="1"/>
</dbReference>
<accession>A0ABX6YL06</accession>
<dbReference type="PANTHER" id="PTHR43798:SF33">
    <property type="entry name" value="HYDROLASE, PUTATIVE (AFU_ORTHOLOGUE AFUA_2G14860)-RELATED"/>
    <property type="match status" value="1"/>
</dbReference>
<dbReference type="PRINTS" id="PR00111">
    <property type="entry name" value="ABHYDROLASE"/>
</dbReference>
<feature type="domain" description="AB hydrolase-1" evidence="1">
    <location>
        <begin position="68"/>
        <end position="173"/>
    </location>
</feature>
<dbReference type="PANTHER" id="PTHR43798">
    <property type="entry name" value="MONOACYLGLYCEROL LIPASE"/>
    <property type="match status" value="1"/>
</dbReference>
<dbReference type="GO" id="GO:0016787">
    <property type="term" value="F:hydrolase activity"/>
    <property type="evidence" value="ECO:0007669"/>
    <property type="project" value="UniProtKB-KW"/>
</dbReference>